<evidence type="ECO:0000313" key="2">
    <source>
        <dbReference type="Proteomes" id="UP001159363"/>
    </source>
</evidence>
<gene>
    <name evidence="1" type="ORF">PR048_002434</name>
</gene>
<proteinExistence type="predicted"/>
<evidence type="ECO:0000313" key="1">
    <source>
        <dbReference type="EMBL" id="KAJ8897088.1"/>
    </source>
</evidence>
<name>A0ABQ9IK63_9NEOP</name>
<organism evidence="1 2">
    <name type="scientific">Dryococelus australis</name>
    <dbReference type="NCBI Taxonomy" id="614101"/>
    <lineage>
        <taxon>Eukaryota</taxon>
        <taxon>Metazoa</taxon>
        <taxon>Ecdysozoa</taxon>
        <taxon>Arthropoda</taxon>
        <taxon>Hexapoda</taxon>
        <taxon>Insecta</taxon>
        <taxon>Pterygota</taxon>
        <taxon>Neoptera</taxon>
        <taxon>Polyneoptera</taxon>
        <taxon>Phasmatodea</taxon>
        <taxon>Verophasmatodea</taxon>
        <taxon>Anareolatae</taxon>
        <taxon>Phasmatidae</taxon>
        <taxon>Eurycanthinae</taxon>
        <taxon>Dryococelus</taxon>
    </lineage>
</organism>
<protein>
    <submittedName>
        <fullName evidence="1">Uncharacterized protein</fullName>
    </submittedName>
</protein>
<reference evidence="1 2" key="1">
    <citation type="submission" date="2023-02" db="EMBL/GenBank/DDBJ databases">
        <title>LHISI_Scaffold_Assembly.</title>
        <authorList>
            <person name="Stuart O.P."/>
            <person name="Cleave R."/>
            <person name="Magrath M.J.L."/>
            <person name="Mikheyev A.S."/>
        </authorList>
    </citation>
    <scope>NUCLEOTIDE SEQUENCE [LARGE SCALE GENOMIC DNA]</scope>
    <source>
        <strain evidence="1">Daus_M_001</strain>
        <tissue evidence="1">Leg muscle</tissue>
    </source>
</reference>
<keyword evidence="2" id="KW-1185">Reference proteome</keyword>
<comment type="caution">
    <text evidence="1">The sequence shown here is derived from an EMBL/GenBank/DDBJ whole genome shotgun (WGS) entry which is preliminary data.</text>
</comment>
<dbReference type="Proteomes" id="UP001159363">
    <property type="component" value="Chromosome 1"/>
</dbReference>
<dbReference type="EMBL" id="JARBHB010000001">
    <property type="protein sequence ID" value="KAJ8897088.1"/>
    <property type="molecule type" value="Genomic_DNA"/>
</dbReference>
<accession>A0ABQ9IK63</accession>
<sequence>MNTYIRLARRSSESIYLPPPLPRAQLAKHVAARRLEARVRERHVGDRRRGRYTAAPTARQPGVRPLVYYHSEPVSIPGRLAPGRKRGELIVYLWVFSGQSHFFTIAFRCCSINSSCVKHAKCNSGELSMVVYAHLNGEHGLNESSEMYDVPKNYVWLTTTYIRKFAYDFAERNTIQQNYNNTMKMAGKKLCHVFTKRHPETLLLQPEYTSTVGDSVDCALVPDAKVGFGIGFAQLPYCDIAICYLGSH</sequence>